<dbReference type="GO" id="GO:0032259">
    <property type="term" value="P:methylation"/>
    <property type="evidence" value="ECO:0007669"/>
    <property type="project" value="UniProtKB-KW"/>
</dbReference>
<keyword evidence="3 5" id="KW-0808">Transferase</keyword>
<comment type="similarity">
    <text evidence="5">Belongs to the class I-like SAM-binding methyltransferase superfamily. MenG/UbiE family.</text>
</comment>
<accession>A0A5C6CTC7</accession>
<protein>
    <recommendedName>
        <fullName evidence="5">Demethylmenaquinone methyltransferase</fullName>
        <ecNumber evidence="5">2.1.1.163</ecNumber>
    </recommendedName>
</protein>
<keyword evidence="1 5" id="KW-0474">Menaquinone biosynthesis</keyword>
<evidence type="ECO:0000313" key="6">
    <source>
        <dbReference type="EMBL" id="TWU27850.1"/>
    </source>
</evidence>
<dbReference type="GO" id="GO:0043770">
    <property type="term" value="F:demethylmenaquinone methyltransferase activity"/>
    <property type="evidence" value="ECO:0007669"/>
    <property type="project" value="UniProtKB-UniRule"/>
</dbReference>
<dbReference type="PROSITE" id="PS51608">
    <property type="entry name" value="SAM_MT_UBIE"/>
    <property type="match status" value="1"/>
</dbReference>
<dbReference type="PROSITE" id="PS01183">
    <property type="entry name" value="UBIE_1"/>
    <property type="match status" value="1"/>
</dbReference>
<keyword evidence="2 5" id="KW-0489">Methyltransferase</keyword>
<dbReference type="SUPFAM" id="SSF53335">
    <property type="entry name" value="S-adenosyl-L-methionine-dependent methyltransferases"/>
    <property type="match status" value="1"/>
</dbReference>
<reference evidence="6 7" key="1">
    <citation type="submission" date="2019-02" db="EMBL/GenBank/DDBJ databases">
        <title>Deep-cultivation of Planctomycetes and their phenomic and genomic characterization uncovers novel biology.</title>
        <authorList>
            <person name="Wiegand S."/>
            <person name="Jogler M."/>
            <person name="Boedeker C."/>
            <person name="Pinto D."/>
            <person name="Vollmers J."/>
            <person name="Rivas-Marin E."/>
            <person name="Kohn T."/>
            <person name="Peeters S.H."/>
            <person name="Heuer A."/>
            <person name="Rast P."/>
            <person name="Oberbeckmann S."/>
            <person name="Bunk B."/>
            <person name="Jeske O."/>
            <person name="Meyerdierks A."/>
            <person name="Storesund J.E."/>
            <person name="Kallscheuer N."/>
            <person name="Luecker S."/>
            <person name="Lage O.M."/>
            <person name="Pohl T."/>
            <person name="Merkel B.J."/>
            <person name="Hornburger P."/>
            <person name="Mueller R.-W."/>
            <person name="Bruemmer F."/>
            <person name="Labrenz M."/>
            <person name="Spormann A.M."/>
            <person name="Op Den Camp H."/>
            <person name="Overmann J."/>
            <person name="Amann R."/>
            <person name="Jetten M.S.M."/>
            <person name="Mascher T."/>
            <person name="Medema M.H."/>
            <person name="Devos D.P."/>
            <person name="Kaster A.-K."/>
            <person name="Ovreas L."/>
            <person name="Rohde M."/>
            <person name="Galperin M.Y."/>
            <person name="Jogler C."/>
        </authorList>
    </citation>
    <scope>NUCLEOTIDE SEQUENCE [LARGE SCALE GENOMIC DNA]</scope>
    <source>
        <strain evidence="6 7">Pla144</strain>
    </source>
</reference>
<dbReference type="GO" id="GO:0009234">
    <property type="term" value="P:menaquinone biosynthetic process"/>
    <property type="evidence" value="ECO:0007669"/>
    <property type="project" value="UniProtKB-UniRule"/>
</dbReference>
<evidence type="ECO:0000256" key="3">
    <source>
        <dbReference type="ARBA" id="ARBA00022679"/>
    </source>
</evidence>
<evidence type="ECO:0000313" key="7">
    <source>
        <dbReference type="Proteomes" id="UP000318437"/>
    </source>
</evidence>
<dbReference type="RefSeq" id="WP_231936326.1">
    <property type="nucleotide sequence ID" value="NZ_SJPS01000003.1"/>
</dbReference>
<dbReference type="NCBIfam" id="NF001244">
    <property type="entry name" value="PRK00216.1-5"/>
    <property type="match status" value="1"/>
</dbReference>
<dbReference type="EMBL" id="SJPS01000003">
    <property type="protein sequence ID" value="TWU27850.1"/>
    <property type="molecule type" value="Genomic_DNA"/>
</dbReference>
<name>A0A5C6CTC7_9BACT</name>
<proteinExistence type="inferred from homology"/>
<comment type="caution">
    <text evidence="5">Lacks conserved residue(s) required for the propagation of feature annotation.</text>
</comment>
<comment type="catalytic activity">
    <reaction evidence="5">
        <text>a 2-demethylmenaquinol + S-adenosyl-L-methionine = a menaquinol + S-adenosyl-L-homocysteine + H(+)</text>
        <dbReference type="Rhea" id="RHEA:42640"/>
        <dbReference type="Rhea" id="RHEA-COMP:9539"/>
        <dbReference type="Rhea" id="RHEA-COMP:9563"/>
        <dbReference type="ChEBI" id="CHEBI:15378"/>
        <dbReference type="ChEBI" id="CHEBI:18151"/>
        <dbReference type="ChEBI" id="CHEBI:55437"/>
        <dbReference type="ChEBI" id="CHEBI:57856"/>
        <dbReference type="ChEBI" id="CHEBI:59789"/>
        <dbReference type="EC" id="2.1.1.163"/>
    </reaction>
</comment>
<keyword evidence="7" id="KW-1185">Reference proteome</keyword>
<gene>
    <name evidence="6" type="primary">ubiE_3</name>
    <name evidence="5" type="synonym">menG</name>
    <name evidence="6" type="ORF">Pla144_26270</name>
</gene>
<feature type="binding site" evidence="5">
    <location>
        <begin position="108"/>
        <end position="109"/>
    </location>
    <ligand>
        <name>S-adenosyl-L-methionine</name>
        <dbReference type="ChEBI" id="CHEBI:59789"/>
    </ligand>
</feature>
<dbReference type="PANTHER" id="PTHR43591">
    <property type="entry name" value="METHYLTRANSFERASE"/>
    <property type="match status" value="1"/>
</dbReference>
<comment type="pathway">
    <text evidence="5">Quinol/quinone metabolism; menaquinone biosynthesis; menaquinol from 1,4-dihydroxy-2-naphthoate: step 2/2.</text>
</comment>
<dbReference type="PANTHER" id="PTHR43591:SF24">
    <property type="entry name" value="2-METHOXY-6-POLYPRENYL-1,4-BENZOQUINOL METHYLASE, MITOCHONDRIAL"/>
    <property type="match status" value="1"/>
</dbReference>
<dbReference type="InterPro" id="IPR004033">
    <property type="entry name" value="UbiE/COQ5_MeTrFase"/>
</dbReference>
<comment type="caution">
    <text evidence="6">The sequence shown here is derived from an EMBL/GenBank/DDBJ whole genome shotgun (WGS) entry which is preliminary data.</text>
</comment>
<dbReference type="Pfam" id="PF01209">
    <property type="entry name" value="Ubie_methyltran"/>
    <property type="match status" value="1"/>
</dbReference>
<dbReference type="EC" id="2.1.1.163" evidence="5"/>
<dbReference type="HAMAP" id="MF_01813">
    <property type="entry name" value="MenG_UbiE_methyltr"/>
    <property type="match status" value="1"/>
</dbReference>
<evidence type="ECO:0000256" key="4">
    <source>
        <dbReference type="ARBA" id="ARBA00022691"/>
    </source>
</evidence>
<evidence type="ECO:0000256" key="5">
    <source>
        <dbReference type="HAMAP-Rule" id="MF_01813"/>
    </source>
</evidence>
<feature type="binding site" evidence="5">
    <location>
        <position position="60"/>
    </location>
    <ligand>
        <name>S-adenosyl-L-methionine</name>
        <dbReference type="ChEBI" id="CHEBI:59789"/>
    </ligand>
</feature>
<organism evidence="6 7">
    <name type="scientific">Bythopirellula polymerisocia</name>
    <dbReference type="NCBI Taxonomy" id="2528003"/>
    <lineage>
        <taxon>Bacteria</taxon>
        <taxon>Pseudomonadati</taxon>
        <taxon>Planctomycetota</taxon>
        <taxon>Planctomycetia</taxon>
        <taxon>Pirellulales</taxon>
        <taxon>Lacipirellulaceae</taxon>
        <taxon>Bythopirellula</taxon>
    </lineage>
</organism>
<dbReference type="NCBIfam" id="TIGR01934">
    <property type="entry name" value="MenG_MenH_UbiE"/>
    <property type="match status" value="1"/>
</dbReference>
<dbReference type="AlphaFoldDB" id="A0A5C6CTC7"/>
<keyword evidence="4 5" id="KW-0949">S-adenosyl-L-methionine</keyword>
<comment type="function">
    <text evidence="5">Methyltransferase required for the conversion of demethylmenaquinol (DMKH2) to menaquinol (MKH2).</text>
</comment>
<dbReference type="Proteomes" id="UP000318437">
    <property type="component" value="Unassembled WGS sequence"/>
</dbReference>
<sequence length="241" mass="26594">MATVDKSGERVREMFGEIAGRYDFLNHLLSLNIDRYWRWRTVRAVPPHPGAKILDLCTGTGDLAFAYNKAAHGEAQIIGADFCLPMLVIGREKGKKSDGAGVTFLEADAQQIPLEENQFDIVSVAFGLRNVADTDLGLSEMVRVCAPGGKVTVLEFSTPRWQPFGAIYGWYFRYVLPKIGQLFARNSHAAYNYLPTSVSQFPQGEELAERMRAAGLVDVGFRGLTLGVTTLYVGTKPSIEK</sequence>
<evidence type="ECO:0000256" key="1">
    <source>
        <dbReference type="ARBA" id="ARBA00022428"/>
    </source>
</evidence>
<dbReference type="InterPro" id="IPR029063">
    <property type="entry name" value="SAM-dependent_MTases_sf"/>
</dbReference>
<feature type="binding site" evidence="5">
    <location>
        <position position="81"/>
    </location>
    <ligand>
        <name>S-adenosyl-L-methionine</name>
        <dbReference type="ChEBI" id="CHEBI:59789"/>
    </ligand>
</feature>
<dbReference type="Gene3D" id="3.40.50.150">
    <property type="entry name" value="Vaccinia Virus protein VP39"/>
    <property type="match status" value="1"/>
</dbReference>
<dbReference type="CDD" id="cd02440">
    <property type="entry name" value="AdoMet_MTases"/>
    <property type="match status" value="1"/>
</dbReference>
<dbReference type="InterPro" id="IPR023576">
    <property type="entry name" value="UbiE/COQ5_MeTrFase_CS"/>
</dbReference>
<dbReference type="UniPathway" id="UPA00079">
    <property type="reaction ID" value="UER00169"/>
</dbReference>
<evidence type="ECO:0000256" key="2">
    <source>
        <dbReference type="ARBA" id="ARBA00022603"/>
    </source>
</evidence>